<dbReference type="GO" id="GO:0031491">
    <property type="term" value="F:nucleosome binding"/>
    <property type="evidence" value="ECO:0007669"/>
    <property type="project" value="EnsemblFungi"/>
</dbReference>
<dbReference type="GeneID" id="96904502"/>
<dbReference type="GO" id="GO:0006261">
    <property type="term" value="P:DNA-templated DNA replication"/>
    <property type="evidence" value="ECO:0007669"/>
    <property type="project" value="EnsemblFungi"/>
</dbReference>
<dbReference type="FunFam" id="2.30.29.30:FF:000017">
    <property type="entry name" value="FACT complex subunit SPT16"/>
    <property type="match status" value="1"/>
</dbReference>
<feature type="domain" description="Histone chaperone RTT106/FACT complex subunit SPT16-like middle" evidence="14">
    <location>
        <begin position="832"/>
        <end position="922"/>
    </location>
</feature>
<keyword evidence="16" id="KW-1185">Reference proteome</keyword>
<keyword evidence="7 10" id="KW-0804">Transcription</keyword>
<dbReference type="InterPro" id="IPR056595">
    <property type="entry name" value="Fact-SPT16_PH"/>
</dbReference>
<evidence type="ECO:0000259" key="12">
    <source>
        <dbReference type="SMART" id="SM01285"/>
    </source>
</evidence>
<gene>
    <name evidence="15" type="primary">NCAS0F03720</name>
    <name evidence="15" type="ordered locus">NCAS_0F03720</name>
</gene>
<dbReference type="SMART" id="SM01286">
    <property type="entry name" value="SPT16"/>
    <property type="match status" value="1"/>
</dbReference>
<dbReference type="STRING" id="1064592.G0VH83"/>
<dbReference type="InterPro" id="IPR000994">
    <property type="entry name" value="Pept_M24"/>
</dbReference>
<dbReference type="HOGENOM" id="CLU_004627_1_0_1"/>
<evidence type="ECO:0000256" key="10">
    <source>
        <dbReference type="RuleBase" id="RU367052"/>
    </source>
</evidence>
<dbReference type="Pfam" id="PF08644">
    <property type="entry name" value="SPT16"/>
    <property type="match status" value="1"/>
</dbReference>
<keyword evidence="9 10" id="KW-0539">Nucleus</keyword>
<keyword evidence="3 10" id="KW-0235">DNA replication</keyword>
<dbReference type="SUPFAM" id="SSF55920">
    <property type="entry name" value="Creatinase/aminopeptidase"/>
    <property type="match status" value="1"/>
</dbReference>
<feature type="region of interest" description="Disordered" evidence="11">
    <location>
        <begin position="767"/>
        <end position="791"/>
    </location>
</feature>
<feature type="region of interest" description="Disordered" evidence="11">
    <location>
        <begin position="954"/>
        <end position="1033"/>
    </location>
</feature>
<evidence type="ECO:0000313" key="15">
    <source>
        <dbReference type="EMBL" id="CCC70856.1"/>
    </source>
</evidence>
<dbReference type="Gene3D" id="2.30.29.210">
    <property type="entry name" value="FACT complex subunit Spt16p/Cdc68p"/>
    <property type="match status" value="1"/>
</dbReference>
<dbReference type="PANTHER" id="PTHR13980:SF15">
    <property type="entry name" value="FACT COMPLEX SUBUNIT SPT16"/>
    <property type="match status" value="1"/>
</dbReference>
<evidence type="ECO:0000256" key="7">
    <source>
        <dbReference type="ARBA" id="ARBA00023163"/>
    </source>
</evidence>
<dbReference type="GO" id="GO:0042393">
    <property type="term" value="F:histone binding"/>
    <property type="evidence" value="ECO:0007669"/>
    <property type="project" value="EnsemblFungi"/>
</dbReference>
<dbReference type="Gene3D" id="2.30.29.150">
    <property type="match status" value="1"/>
</dbReference>
<dbReference type="GO" id="GO:0006368">
    <property type="term" value="P:transcription elongation by RNA polymerase II"/>
    <property type="evidence" value="ECO:0007669"/>
    <property type="project" value="TreeGrafter"/>
</dbReference>
<feature type="domain" description="FACT complex subunit SPT16 N-terminal lobe" evidence="12">
    <location>
        <begin position="6"/>
        <end position="168"/>
    </location>
</feature>
<evidence type="ECO:0000256" key="8">
    <source>
        <dbReference type="ARBA" id="ARBA00023204"/>
    </source>
</evidence>
<accession>G0VH83</accession>
<dbReference type="KEGG" id="ncs:NCAS_0F03720"/>
<dbReference type="eggNOG" id="KOG1189">
    <property type="taxonomic scope" value="Eukaryota"/>
</dbReference>
<comment type="subunit">
    <text evidence="10">Component of the FACT complex.</text>
</comment>
<keyword evidence="4 10" id="KW-0227">DNA damage</keyword>
<dbReference type="OMA" id="YHINTIP"/>
<dbReference type="FunFam" id="2.30.29.210:FF:000001">
    <property type="entry name" value="FACT complex subunit spt16"/>
    <property type="match status" value="1"/>
</dbReference>
<feature type="compositionally biased region" description="Acidic residues" evidence="11">
    <location>
        <begin position="955"/>
        <end position="1017"/>
    </location>
</feature>
<feature type="domain" description="FACT complex subunit SPT16 middle" evidence="13">
    <location>
        <begin position="551"/>
        <end position="705"/>
    </location>
</feature>
<dbReference type="Pfam" id="PF24824">
    <property type="entry name" value="PH_SPT16"/>
    <property type="match status" value="1"/>
</dbReference>
<dbReference type="InterPro" id="IPR040258">
    <property type="entry name" value="Spt16"/>
</dbReference>
<evidence type="ECO:0000256" key="5">
    <source>
        <dbReference type="ARBA" id="ARBA00023015"/>
    </source>
</evidence>
<evidence type="ECO:0000256" key="9">
    <source>
        <dbReference type="ARBA" id="ARBA00023242"/>
    </source>
</evidence>
<dbReference type="InterPro" id="IPR033825">
    <property type="entry name" value="Spt16_M24"/>
</dbReference>
<dbReference type="FunFam" id="3.40.350.10:FF:000006">
    <property type="entry name" value="FACT complex subunit SPT16"/>
    <property type="match status" value="1"/>
</dbReference>
<reference evidence="15 16" key="1">
    <citation type="journal article" date="2011" name="Proc. Natl. Acad. Sci. U.S.A.">
        <title>Evolutionary erosion of yeast sex chromosomes by mating-type switching accidents.</title>
        <authorList>
            <person name="Gordon J.L."/>
            <person name="Armisen D."/>
            <person name="Proux-Wera E."/>
            <person name="Oheigeartaigh S.S."/>
            <person name="Byrne K.P."/>
            <person name="Wolfe K.H."/>
        </authorList>
    </citation>
    <scope>NUCLEOTIDE SEQUENCE [LARGE SCALE GENOMIC DNA]</scope>
    <source>
        <strain evidence="16">ATCC 76901 / BCRC 22586 / CBS 4309 / NBRC 1992 / NRRL Y-12630</strain>
    </source>
</reference>
<dbReference type="GO" id="GO:0006334">
    <property type="term" value="P:nucleosome assembly"/>
    <property type="evidence" value="ECO:0007669"/>
    <property type="project" value="EnsemblFungi"/>
</dbReference>
<evidence type="ECO:0000259" key="13">
    <source>
        <dbReference type="SMART" id="SM01286"/>
    </source>
</evidence>
<dbReference type="Gene3D" id="3.40.350.10">
    <property type="entry name" value="Creatinase/prolidase N-terminal domain"/>
    <property type="match status" value="1"/>
</dbReference>
<keyword evidence="5 10" id="KW-0805">Transcription regulation</keyword>
<comment type="function">
    <text evidence="10">Component of the FACT complex, a general chromatin factor that acts to reorganize nucleosomes. The FACT complex is involved in multiple processes that require DNA as a template such as mRNA elongation, DNA replication and DNA repair. During transcription elongation the FACT complex acts as a histone chaperone that both destabilizes and restores nucleosomal structure. It facilitates the passage of RNA polymerase II and transcription by promoting the dissociation of one histone H2A-H2B dimer from the nucleosome, then subsequently promotes the reestablishment of the nucleosome following the passage of RNA polymerase II.</text>
</comment>
<evidence type="ECO:0000259" key="14">
    <source>
        <dbReference type="SMART" id="SM01287"/>
    </source>
</evidence>
<dbReference type="GO" id="GO:0007063">
    <property type="term" value="P:regulation of sister chromatid cohesion"/>
    <property type="evidence" value="ECO:0007669"/>
    <property type="project" value="EnsemblFungi"/>
</dbReference>
<dbReference type="FunCoup" id="G0VH83">
    <property type="interactions" value="1543"/>
</dbReference>
<dbReference type="Gene3D" id="3.90.230.10">
    <property type="entry name" value="Creatinase/methionine aminopeptidase superfamily"/>
    <property type="match status" value="1"/>
</dbReference>
<feature type="compositionally biased region" description="Polar residues" evidence="11">
    <location>
        <begin position="462"/>
        <end position="473"/>
    </location>
</feature>
<name>G0VH83_NAUCA</name>
<evidence type="ECO:0000256" key="3">
    <source>
        <dbReference type="ARBA" id="ARBA00022705"/>
    </source>
</evidence>
<dbReference type="Pfam" id="PF14826">
    <property type="entry name" value="FACT-Spt16_Nlob"/>
    <property type="match status" value="1"/>
</dbReference>
<dbReference type="GO" id="GO:0140719">
    <property type="term" value="P:constitutive heterochromatin formation"/>
    <property type="evidence" value="ECO:0007669"/>
    <property type="project" value="EnsemblFungi"/>
</dbReference>
<dbReference type="Gene3D" id="2.30.29.30">
    <property type="entry name" value="Pleckstrin-homology domain (PH domain)/Phosphotyrosine-binding domain (PTB)"/>
    <property type="match status" value="1"/>
</dbReference>
<dbReference type="InterPro" id="IPR011993">
    <property type="entry name" value="PH-like_dom_sf"/>
</dbReference>
<evidence type="ECO:0000256" key="6">
    <source>
        <dbReference type="ARBA" id="ARBA00023054"/>
    </source>
</evidence>
<dbReference type="FunFam" id="3.90.230.10:FF:000005">
    <property type="entry name" value="FACT complex subunit spt16"/>
    <property type="match status" value="1"/>
</dbReference>
<dbReference type="GO" id="GO:0140713">
    <property type="term" value="F:histone chaperone activity"/>
    <property type="evidence" value="ECO:0007669"/>
    <property type="project" value="EnsemblFungi"/>
</dbReference>
<dbReference type="GO" id="GO:0006281">
    <property type="term" value="P:DNA repair"/>
    <property type="evidence" value="ECO:0007669"/>
    <property type="project" value="UniProtKB-UniRule"/>
</dbReference>
<feature type="compositionally biased region" description="Basic and acidic residues" evidence="11">
    <location>
        <begin position="1018"/>
        <end position="1033"/>
    </location>
</feature>
<comment type="similarity">
    <text evidence="1 10">Belongs to the peptidase M24 family. SPT16 subfamily.</text>
</comment>
<dbReference type="EMBL" id="HE576757">
    <property type="protein sequence ID" value="CCC70856.1"/>
    <property type="molecule type" value="Genomic_DNA"/>
</dbReference>
<dbReference type="OrthoDB" id="10251642at2759"/>
<dbReference type="InterPro" id="IPR048969">
    <property type="entry name" value="FACT_SPT16_C"/>
</dbReference>
<reference key="2">
    <citation type="submission" date="2011-08" db="EMBL/GenBank/DDBJ databases">
        <title>Genome sequence of Naumovozyma castellii.</title>
        <authorList>
            <person name="Gordon J.L."/>
            <person name="Armisen D."/>
            <person name="Proux-Wera E."/>
            <person name="OhEigeartaigh S.S."/>
            <person name="Byrne K.P."/>
            <person name="Wolfe K.H."/>
        </authorList>
    </citation>
    <scope>NUCLEOTIDE SEQUENCE</scope>
    <source>
        <strain>Type strain:CBS 4309</strain>
    </source>
</reference>
<dbReference type="InterPro" id="IPR029148">
    <property type="entry name" value="FACT-SPT16_Nlobe"/>
</dbReference>
<protein>
    <recommendedName>
        <fullName evidence="10">FACT complex subunit</fullName>
    </recommendedName>
</protein>
<dbReference type="InterPro" id="IPR013719">
    <property type="entry name" value="RTT106/SPT16-like_middle_dom"/>
</dbReference>
<dbReference type="FunFam" id="2.30.29.150:FF:000002">
    <property type="entry name" value="FACT complex subunit SPT16"/>
    <property type="match status" value="1"/>
</dbReference>
<proteinExistence type="inferred from homology"/>
<organism evidence="15 16">
    <name type="scientific">Naumovozyma castellii</name>
    <name type="common">Yeast</name>
    <name type="synonym">Saccharomyces castellii</name>
    <dbReference type="NCBI Taxonomy" id="27288"/>
    <lineage>
        <taxon>Eukaryota</taxon>
        <taxon>Fungi</taxon>
        <taxon>Dikarya</taxon>
        <taxon>Ascomycota</taxon>
        <taxon>Saccharomycotina</taxon>
        <taxon>Saccharomycetes</taxon>
        <taxon>Saccharomycetales</taxon>
        <taxon>Saccharomycetaceae</taxon>
        <taxon>Naumovozyma</taxon>
    </lineage>
</organism>
<evidence type="ECO:0000256" key="11">
    <source>
        <dbReference type="SAM" id="MobiDB-lite"/>
    </source>
</evidence>
<feature type="compositionally biased region" description="Basic and acidic residues" evidence="11">
    <location>
        <begin position="478"/>
        <end position="496"/>
    </location>
</feature>
<dbReference type="PANTHER" id="PTHR13980">
    <property type="entry name" value="CDC68 RELATED"/>
    <property type="match status" value="1"/>
</dbReference>
<evidence type="ECO:0000256" key="4">
    <source>
        <dbReference type="ARBA" id="ARBA00022763"/>
    </source>
</evidence>
<evidence type="ECO:0000256" key="2">
    <source>
        <dbReference type="ARBA" id="ARBA00022454"/>
    </source>
</evidence>
<keyword evidence="6" id="KW-0175">Coiled coil</keyword>
<dbReference type="AlphaFoldDB" id="G0VH83"/>
<sequence>MEDLNIDFPTFQKRLLSLHKEYPNFENEPNSLLFVLGSSNAENPYQKTTILHNWLLSYEFPATLIVFVPKKIVIITSAAKAKHLMKAVDMFKDNDDVKLEIWQRNNKDPEHNKKLFDDIIVLLNEAGKNVGMPEKDSYQGKFMNEWNPIWNAAMKEHSFNTIDVSLGLSKIWEVKDANEQALISVASKGSDKFMDLLSDEMVRTVDEELKMTNAKLSDKIENKIDDTKFLKKISSDLSSLCPPGHKFNIDLLDWTYSPIIQSGKKFDLRVSARSNDDQVYGNGCILASCGIRYNNYCSNVTRTFLIDPSPEMVNNYDFMLILQKEIIDNHLKIGSTPKEVYESVLAYVEKEKPELATHLTKNIGSLIGLEFRDSNFVLNAKNDYRKLQAGDCFNISFGFNNLKDTKTGNNYALQLADTIQLPTEESGTPKILTTCTKLRAQVSFYFNNEDDQDTKKKAKAASNTKSDLNNSKILRTKLRGEARGESDEGQKELIRKENQRKLHEKLEREGLLRFSAADANGTDNEPRQYFKKYESYVRETQIPTNVRDLRIHVDWKTQTIILPIYGRPVPFHINSYKNGSKNEEGEYTYLRLNFHSPGTSGGPSKKVTELPYDDSEENQFIRSITLRSKDGDRISEAFKQIVDLKKDATKREQERKALADVVHQDKLIENKTGRTKRLDQIFVRPSPDTKRVPSTVFIHENGIRYQSPLRTDSRIDILFANIKNIIFQSCKGELIVIIHIHLKNPILMGKKKIQDIQFYREASDMSVDETGTGRRGQNKFRRYGDEDELEQEQEERRKRAALDKEFKYFADAIAEASNGLLTVESTFRDLGFQGVPNRSAVYCMPTTDCLVQLVEPPFMVVNLEEIEICILERVQFGLKNFDIVFVYKDFKKPVTHINTVPIESLDFLKQWLTDMDLPYTVSTINLNWSTIMKSLQEDPHQFFLDGGWNFLATGSDDEASDESEEEISEYEASEEDPTDESAFSEEDDYSEDEDDISDAGDDFSGEGSEEEGDDWDELEKKAAKADRVSTLKD</sequence>
<dbReference type="InterPro" id="IPR013953">
    <property type="entry name" value="FACT_SPT16_M"/>
</dbReference>
<keyword evidence="2 10" id="KW-0158">Chromosome</keyword>
<dbReference type="Pfam" id="PF08512">
    <property type="entry name" value="Rttp106-like_middle"/>
    <property type="match status" value="1"/>
</dbReference>
<dbReference type="InterPro" id="IPR029149">
    <property type="entry name" value="Creatin/AminoP/Spt16_N"/>
</dbReference>
<dbReference type="Pfam" id="PF21091">
    <property type="entry name" value="SPT16_C"/>
    <property type="match status" value="1"/>
</dbReference>
<evidence type="ECO:0000256" key="1">
    <source>
        <dbReference type="ARBA" id="ARBA00010779"/>
    </source>
</evidence>
<evidence type="ECO:0000313" key="16">
    <source>
        <dbReference type="Proteomes" id="UP000001640"/>
    </source>
</evidence>
<comment type="subcellular location">
    <subcellularLocation>
        <location evidence="10">Nucleus</location>
    </subcellularLocation>
    <subcellularLocation>
        <location evidence="10">Chromosome</location>
    </subcellularLocation>
</comment>
<dbReference type="SMART" id="SM01285">
    <property type="entry name" value="FACT-Spt16_Nlob"/>
    <property type="match status" value="1"/>
</dbReference>
<dbReference type="GO" id="GO:0035101">
    <property type="term" value="C:FACT complex"/>
    <property type="evidence" value="ECO:0007669"/>
    <property type="project" value="UniProtKB-UniRule"/>
</dbReference>
<feature type="region of interest" description="Disordered" evidence="11">
    <location>
        <begin position="453"/>
        <end position="496"/>
    </location>
</feature>
<dbReference type="RefSeq" id="XP_003677209.1">
    <property type="nucleotide sequence ID" value="XM_003677161.1"/>
</dbReference>
<dbReference type="Pfam" id="PF00557">
    <property type="entry name" value="Peptidase_M24"/>
    <property type="match status" value="1"/>
</dbReference>
<dbReference type="InParanoid" id="G0VH83"/>
<dbReference type="CDD" id="cd01091">
    <property type="entry name" value="CDC68-like"/>
    <property type="match status" value="1"/>
</dbReference>
<dbReference type="SMART" id="SM01287">
    <property type="entry name" value="Rtt106"/>
    <property type="match status" value="1"/>
</dbReference>
<dbReference type="Proteomes" id="UP000001640">
    <property type="component" value="Chromosome 6"/>
</dbReference>
<dbReference type="InterPro" id="IPR036005">
    <property type="entry name" value="Creatinase/aminopeptidase-like"/>
</dbReference>
<dbReference type="GO" id="GO:0045899">
    <property type="term" value="P:positive regulation of RNA polymerase II transcription preinitiation complex assembly"/>
    <property type="evidence" value="ECO:0007669"/>
    <property type="project" value="EnsemblFungi"/>
</dbReference>
<keyword evidence="8 10" id="KW-0234">DNA repair</keyword>